<dbReference type="RefSeq" id="WP_226970065.1">
    <property type="nucleotide sequence ID" value="NZ_JMCG01000001.1"/>
</dbReference>
<evidence type="ECO:0000256" key="2">
    <source>
        <dbReference type="ARBA" id="ARBA00023125"/>
    </source>
</evidence>
<evidence type="ECO:0000256" key="1">
    <source>
        <dbReference type="ARBA" id="ARBA00023015"/>
    </source>
</evidence>
<keyword evidence="6" id="KW-1185">Reference proteome</keyword>
<name>A0A099LRX9_9VIBR</name>
<dbReference type="EMBL" id="JMCG01000001">
    <property type="protein sequence ID" value="KGK10968.1"/>
    <property type="molecule type" value="Genomic_DNA"/>
</dbReference>
<dbReference type="PROSITE" id="PS01124">
    <property type="entry name" value="HTH_ARAC_FAMILY_2"/>
    <property type="match status" value="1"/>
</dbReference>
<feature type="domain" description="HTH araC/xylS-type" evidence="4">
    <location>
        <begin position="53"/>
        <end position="152"/>
    </location>
</feature>
<comment type="caution">
    <text evidence="5">The sequence shown here is derived from an EMBL/GenBank/DDBJ whole genome shotgun (WGS) entry which is preliminary data.</text>
</comment>
<dbReference type="SMART" id="SM00342">
    <property type="entry name" value="HTH_ARAC"/>
    <property type="match status" value="1"/>
</dbReference>
<dbReference type="InterPro" id="IPR050204">
    <property type="entry name" value="AraC_XylS_family_regulators"/>
</dbReference>
<dbReference type="AlphaFoldDB" id="A0A099LRX9"/>
<evidence type="ECO:0000313" key="6">
    <source>
        <dbReference type="Proteomes" id="UP000029994"/>
    </source>
</evidence>
<dbReference type="STRING" id="29495.EA26_06480"/>
<keyword evidence="2" id="KW-0238">DNA-binding</keyword>
<dbReference type="Proteomes" id="UP000029994">
    <property type="component" value="Unassembled WGS sequence"/>
</dbReference>
<dbReference type="GO" id="GO:0043565">
    <property type="term" value="F:sequence-specific DNA binding"/>
    <property type="evidence" value="ECO:0007669"/>
    <property type="project" value="InterPro"/>
</dbReference>
<dbReference type="SUPFAM" id="SSF46689">
    <property type="entry name" value="Homeodomain-like"/>
    <property type="match status" value="2"/>
</dbReference>
<evidence type="ECO:0000259" key="4">
    <source>
        <dbReference type="PROSITE" id="PS01124"/>
    </source>
</evidence>
<proteinExistence type="predicted"/>
<dbReference type="InterPro" id="IPR009057">
    <property type="entry name" value="Homeodomain-like_sf"/>
</dbReference>
<keyword evidence="1" id="KW-0805">Transcription regulation</keyword>
<dbReference type="InterPro" id="IPR018060">
    <property type="entry name" value="HTH_AraC"/>
</dbReference>
<sequence>MYCVDLSQLTDDSKTVAKLEPLSMSASRQSPFNLVPEIALLQPLPEHWQKRFADALTLMHQDWQQPRSWQEIANASAISPSHFHRQFTELFHETPGQYLVRLRLQHAVNLLLSQEQHSVTDVAHACGFSSSQALAKALKRELGISAKTIRQMAEHATPHETTELIAKLAHPSPQHSLETELVQAMPTELVWYPARGMKKLTLANPDWDNVIAIYGEKSRRLLSATPIAQLDNPWQQIETFIGDGQAQQNQHDFTLPEGYYLCAEVYLASDVAYSAALDALFAIAARKQLEIDQNAFLLEFVRDVELTPTGGATFSFQLPVLPETLT</sequence>
<evidence type="ECO:0000256" key="3">
    <source>
        <dbReference type="ARBA" id="ARBA00023163"/>
    </source>
</evidence>
<reference evidence="5 6" key="1">
    <citation type="submission" date="2014-04" db="EMBL/GenBank/DDBJ databases">
        <title>Genome sequencing of Vibrio navarrensis strains.</title>
        <authorList>
            <person name="Gladney L.M."/>
            <person name="Katz L.S."/>
            <person name="Marino-Ramirez L."/>
            <person name="Jordan I.K."/>
        </authorList>
    </citation>
    <scope>NUCLEOTIDE SEQUENCE [LARGE SCALE GENOMIC DNA]</scope>
    <source>
        <strain evidence="5 6">ATCC 51183</strain>
    </source>
</reference>
<evidence type="ECO:0000313" key="5">
    <source>
        <dbReference type="EMBL" id="KGK10968.1"/>
    </source>
</evidence>
<dbReference type="PANTHER" id="PTHR46796">
    <property type="entry name" value="HTH-TYPE TRANSCRIPTIONAL ACTIVATOR RHAS-RELATED"/>
    <property type="match status" value="1"/>
</dbReference>
<gene>
    <name evidence="5" type="ORF">EA26_06480</name>
</gene>
<protein>
    <submittedName>
        <fullName evidence="5">AraC family transcriptional regulator</fullName>
    </submittedName>
</protein>
<organism evidence="5 6">
    <name type="scientific">Vibrio navarrensis</name>
    <dbReference type="NCBI Taxonomy" id="29495"/>
    <lineage>
        <taxon>Bacteria</taxon>
        <taxon>Pseudomonadati</taxon>
        <taxon>Pseudomonadota</taxon>
        <taxon>Gammaproteobacteria</taxon>
        <taxon>Vibrionales</taxon>
        <taxon>Vibrionaceae</taxon>
        <taxon>Vibrio</taxon>
    </lineage>
</organism>
<dbReference type="Gene3D" id="1.10.10.60">
    <property type="entry name" value="Homeodomain-like"/>
    <property type="match status" value="2"/>
</dbReference>
<dbReference type="Pfam" id="PF12833">
    <property type="entry name" value="HTH_18"/>
    <property type="match status" value="1"/>
</dbReference>
<dbReference type="eggNOG" id="COG2207">
    <property type="taxonomic scope" value="Bacteria"/>
</dbReference>
<dbReference type="GO" id="GO:0003700">
    <property type="term" value="F:DNA-binding transcription factor activity"/>
    <property type="evidence" value="ECO:0007669"/>
    <property type="project" value="InterPro"/>
</dbReference>
<dbReference type="GeneID" id="43682842"/>
<dbReference type="PANTHER" id="PTHR46796:SF13">
    <property type="entry name" value="HTH-TYPE TRANSCRIPTIONAL ACTIVATOR RHAS"/>
    <property type="match status" value="1"/>
</dbReference>
<keyword evidence="3" id="KW-0804">Transcription</keyword>
<accession>A0A099LRX9</accession>